<accession>A0AAN9BX38</accession>
<comment type="subcellular location">
    <subcellularLocation>
        <location evidence="1">Mitochondrion inner membrane</location>
        <topology evidence="1">Single-pass membrane protein</topology>
    </subcellularLocation>
</comment>
<keyword evidence="3" id="KW-0999">Mitochondrion inner membrane</keyword>
<dbReference type="Proteomes" id="UP001374579">
    <property type="component" value="Unassembled WGS sequence"/>
</dbReference>
<feature type="domain" description="Letm1 RBD" evidence="9">
    <location>
        <begin position="169"/>
        <end position="364"/>
    </location>
</feature>
<dbReference type="InterPro" id="IPR033122">
    <property type="entry name" value="LETM1-like_RBD"/>
</dbReference>
<proteinExistence type="predicted"/>
<gene>
    <name evidence="10" type="ORF">V1264_012486</name>
</gene>
<sequence length="364" mass="42627">MATSLVRIRVVSVARRDTLYPLISSFGCRLCSSVPEDKVKRPGFIKRYLVDTTLGIINSSSSRLEKAYPTVFQIYKTFKTGLSGFTQDSREYYNVSTELWSGRSLRELSRAQLEILRQVPKDFIKIIPVLVVSFLPGGSGAFPIAYVFPRQLLSHHFWTEQQCHDFWRRDLKHRLEHLQFILDNMYLMSRHISDTDMEDKIVKIVRKLQHSVHPTVTEVLEIQPLFSSSPYNLERLSIAYARHLGKLNKMSLRKKWLKHDAMLLHYADLAMEREGIENMTDFEMERACFWRGLNPVGLPKRERIQYLRQWADISRFVDEHSVSMLLHLPLLFAFCQPTNRELMGGWKYRIRRQLHRSSGSSSSM</sequence>
<dbReference type="Pfam" id="PF07766">
    <property type="entry name" value="LETM1_RBD"/>
    <property type="match status" value="1"/>
</dbReference>
<evidence type="ECO:0000256" key="7">
    <source>
        <dbReference type="PROSITE-ProRule" id="PRU01094"/>
    </source>
</evidence>
<dbReference type="PROSITE" id="PS51257">
    <property type="entry name" value="PROKAR_LIPOPROTEIN"/>
    <property type="match status" value="1"/>
</dbReference>
<reference evidence="10 11" key="1">
    <citation type="submission" date="2024-02" db="EMBL/GenBank/DDBJ databases">
        <title>Chromosome-scale genome assembly of the rough periwinkle Littorina saxatilis.</title>
        <authorList>
            <person name="De Jode A."/>
            <person name="Faria R."/>
            <person name="Formenti G."/>
            <person name="Sims Y."/>
            <person name="Smith T.P."/>
            <person name="Tracey A."/>
            <person name="Wood J.M.D."/>
            <person name="Zagrodzka Z.B."/>
            <person name="Johannesson K."/>
            <person name="Butlin R.K."/>
            <person name="Leder E.H."/>
        </authorList>
    </citation>
    <scope>NUCLEOTIDE SEQUENCE [LARGE SCALE GENOMIC DNA]</scope>
    <source>
        <strain evidence="10">Snail1</strain>
        <tissue evidence="10">Muscle</tissue>
    </source>
</reference>
<dbReference type="PANTHER" id="PTHR14009:SF13">
    <property type="entry name" value="LETM1 DOMAIN-CONTAINING PROTEIN 1"/>
    <property type="match status" value="1"/>
</dbReference>
<organism evidence="10 11">
    <name type="scientific">Littorina saxatilis</name>
    <dbReference type="NCBI Taxonomy" id="31220"/>
    <lineage>
        <taxon>Eukaryota</taxon>
        <taxon>Metazoa</taxon>
        <taxon>Spiralia</taxon>
        <taxon>Lophotrochozoa</taxon>
        <taxon>Mollusca</taxon>
        <taxon>Gastropoda</taxon>
        <taxon>Caenogastropoda</taxon>
        <taxon>Littorinimorpha</taxon>
        <taxon>Littorinoidea</taxon>
        <taxon>Littorinidae</taxon>
        <taxon>Littorina</taxon>
    </lineage>
</organism>
<dbReference type="PANTHER" id="PTHR14009">
    <property type="entry name" value="LEUCINE ZIPPER-EF-HAND CONTAINING TRANSMEMBRANE PROTEIN"/>
    <property type="match status" value="1"/>
</dbReference>
<evidence type="ECO:0000256" key="1">
    <source>
        <dbReference type="ARBA" id="ARBA00004434"/>
    </source>
</evidence>
<evidence type="ECO:0000256" key="2">
    <source>
        <dbReference type="ARBA" id="ARBA00022692"/>
    </source>
</evidence>
<evidence type="ECO:0000256" key="6">
    <source>
        <dbReference type="ARBA" id="ARBA00023136"/>
    </source>
</evidence>
<evidence type="ECO:0000259" key="9">
    <source>
        <dbReference type="PROSITE" id="PS51758"/>
    </source>
</evidence>
<dbReference type="EMBL" id="JBAMIC010000002">
    <property type="protein sequence ID" value="KAK7113142.1"/>
    <property type="molecule type" value="Genomic_DNA"/>
</dbReference>
<evidence type="ECO:0000313" key="11">
    <source>
        <dbReference type="Proteomes" id="UP001374579"/>
    </source>
</evidence>
<evidence type="ECO:0000256" key="5">
    <source>
        <dbReference type="ARBA" id="ARBA00023128"/>
    </source>
</evidence>
<evidence type="ECO:0000313" key="10">
    <source>
        <dbReference type="EMBL" id="KAK7113142.1"/>
    </source>
</evidence>
<keyword evidence="6 8" id="KW-0472">Membrane</keyword>
<dbReference type="InterPro" id="IPR044202">
    <property type="entry name" value="LETM1/MDM38-like"/>
</dbReference>
<protein>
    <recommendedName>
        <fullName evidence="9">Letm1 RBD domain-containing protein</fullName>
    </recommendedName>
</protein>
<evidence type="ECO:0000256" key="3">
    <source>
        <dbReference type="ARBA" id="ARBA00022792"/>
    </source>
</evidence>
<dbReference type="GO" id="GO:0043022">
    <property type="term" value="F:ribosome binding"/>
    <property type="evidence" value="ECO:0007669"/>
    <property type="project" value="InterPro"/>
</dbReference>
<evidence type="ECO:0000256" key="8">
    <source>
        <dbReference type="SAM" id="Phobius"/>
    </source>
</evidence>
<keyword evidence="2 8" id="KW-0812">Transmembrane</keyword>
<evidence type="ECO:0000256" key="4">
    <source>
        <dbReference type="ARBA" id="ARBA00022989"/>
    </source>
</evidence>
<name>A0AAN9BX38_9CAEN</name>
<comment type="caution">
    <text evidence="10">The sequence shown here is derived from an EMBL/GenBank/DDBJ whole genome shotgun (WGS) entry which is preliminary data.</text>
</comment>
<dbReference type="PROSITE" id="PS51758">
    <property type="entry name" value="LETM1_RBD"/>
    <property type="match status" value="1"/>
</dbReference>
<dbReference type="AlphaFoldDB" id="A0AAN9BX38"/>
<dbReference type="GO" id="GO:0005743">
    <property type="term" value="C:mitochondrial inner membrane"/>
    <property type="evidence" value="ECO:0007669"/>
    <property type="project" value="UniProtKB-SubCell"/>
</dbReference>
<keyword evidence="4 8" id="KW-1133">Transmembrane helix</keyword>
<dbReference type="GO" id="GO:0030003">
    <property type="term" value="P:intracellular monoatomic cation homeostasis"/>
    <property type="evidence" value="ECO:0007669"/>
    <property type="project" value="TreeGrafter"/>
</dbReference>
<keyword evidence="5 7" id="KW-0496">Mitochondrion</keyword>
<keyword evidence="11" id="KW-1185">Reference proteome</keyword>
<feature type="transmembrane region" description="Helical" evidence="8">
    <location>
        <begin position="126"/>
        <end position="148"/>
    </location>
</feature>